<reference evidence="1" key="1">
    <citation type="submission" date="2021-02" db="EMBL/GenBank/DDBJ databases">
        <authorList>
            <person name="Nowell W R."/>
        </authorList>
    </citation>
    <scope>NUCLEOTIDE SEQUENCE</scope>
</reference>
<dbReference type="SUPFAM" id="SSF49599">
    <property type="entry name" value="TRAF domain-like"/>
    <property type="match status" value="1"/>
</dbReference>
<dbReference type="AlphaFoldDB" id="A0A819ISU9"/>
<evidence type="ECO:0000313" key="2">
    <source>
        <dbReference type="Proteomes" id="UP000663881"/>
    </source>
</evidence>
<comment type="caution">
    <text evidence="1">The sequence shown here is derived from an EMBL/GenBank/DDBJ whole genome shotgun (WGS) entry which is preliminary data.</text>
</comment>
<gene>
    <name evidence="1" type="ORF">OKA104_LOCUS25410</name>
</gene>
<dbReference type="Proteomes" id="UP000663881">
    <property type="component" value="Unassembled WGS sequence"/>
</dbReference>
<protein>
    <recommendedName>
        <fullName evidence="3">TRAF-type domain-containing protein</fullName>
    </recommendedName>
</protein>
<proteinExistence type="predicted"/>
<dbReference type="EMBL" id="CAJOAY010002128">
    <property type="protein sequence ID" value="CAF3923504.1"/>
    <property type="molecule type" value="Genomic_DNA"/>
</dbReference>
<dbReference type="InterPro" id="IPR013083">
    <property type="entry name" value="Znf_RING/FYVE/PHD"/>
</dbReference>
<dbReference type="Gene3D" id="3.30.40.10">
    <property type="entry name" value="Zinc/RING finger domain, C3HC4 (zinc finger)"/>
    <property type="match status" value="1"/>
</dbReference>
<sequence length="59" mass="6657">MKKLAKLQIVCINQPNGCPEIIGYEALEKHEIECGYKLKQCSGCHSTVLEKELAKHEDN</sequence>
<evidence type="ECO:0008006" key="3">
    <source>
        <dbReference type="Google" id="ProtNLM"/>
    </source>
</evidence>
<name>A0A819ISU9_9BILA</name>
<accession>A0A819ISU9</accession>
<evidence type="ECO:0000313" key="1">
    <source>
        <dbReference type="EMBL" id="CAF3923504.1"/>
    </source>
</evidence>
<feature type="non-terminal residue" evidence="1">
    <location>
        <position position="1"/>
    </location>
</feature>
<organism evidence="1 2">
    <name type="scientific">Adineta steineri</name>
    <dbReference type="NCBI Taxonomy" id="433720"/>
    <lineage>
        <taxon>Eukaryota</taxon>
        <taxon>Metazoa</taxon>
        <taxon>Spiralia</taxon>
        <taxon>Gnathifera</taxon>
        <taxon>Rotifera</taxon>
        <taxon>Eurotatoria</taxon>
        <taxon>Bdelloidea</taxon>
        <taxon>Adinetida</taxon>
        <taxon>Adinetidae</taxon>
        <taxon>Adineta</taxon>
    </lineage>
</organism>